<dbReference type="Gene3D" id="3.20.20.30">
    <property type="entry name" value="Luciferase-like domain"/>
    <property type="match status" value="1"/>
</dbReference>
<keyword evidence="2" id="KW-0288">FMN</keyword>
<dbReference type="RefSeq" id="WP_378487705.1">
    <property type="nucleotide sequence ID" value="NZ_JBHUFB010000020.1"/>
</dbReference>
<keyword evidence="8" id="KW-1185">Reference proteome</keyword>
<keyword evidence="4 7" id="KW-0503">Monooxygenase</keyword>
<dbReference type="InterPro" id="IPR011251">
    <property type="entry name" value="Luciferase-like_dom"/>
</dbReference>
<accession>A0ABW4P9P9</accession>
<dbReference type="GO" id="GO:0004497">
    <property type="term" value="F:monooxygenase activity"/>
    <property type="evidence" value="ECO:0007669"/>
    <property type="project" value="UniProtKB-KW"/>
</dbReference>
<dbReference type="EC" id="1.14.-.-" evidence="7"/>
<dbReference type="CDD" id="cd01095">
    <property type="entry name" value="Nitrilotriacetate_monoxgenase"/>
    <property type="match status" value="1"/>
</dbReference>
<evidence type="ECO:0000313" key="8">
    <source>
        <dbReference type="Proteomes" id="UP001597286"/>
    </source>
</evidence>
<evidence type="ECO:0000256" key="3">
    <source>
        <dbReference type="ARBA" id="ARBA00023002"/>
    </source>
</evidence>
<proteinExistence type="inferred from homology"/>
<evidence type="ECO:0000256" key="1">
    <source>
        <dbReference type="ARBA" id="ARBA00022630"/>
    </source>
</evidence>
<feature type="domain" description="Luciferase-like" evidence="6">
    <location>
        <begin position="27"/>
        <end position="384"/>
    </location>
</feature>
<comment type="caution">
    <text evidence="7">The sequence shown here is derived from an EMBL/GenBank/DDBJ whole genome shotgun (WGS) entry which is preliminary data.</text>
</comment>
<dbReference type="InterPro" id="IPR036661">
    <property type="entry name" value="Luciferase-like_sf"/>
</dbReference>
<dbReference type="InterPro" id="IPR016215">
    <property type="entry name" value="NTA_MOA"/>
</dbReference>
<dbReference type="NCBIfam" id="TIGR03860">
    <property type="entry name" value="FMN_nitrolo"/>
    <property type="match status" value="1"/>
</dbReference>
<gene>
    <name evidence="7" type="ORF">ACFSJG_23885</name>
</gene>
<dbReference type="EMBL" id="JBHUFB010000020">
    <property type="protein sequence ID" value="MFD1815272.1"/>
    <property type="molecule type" value="Genomic_DNA"/>
</dbReference>
<dbReference type="Pfam" id="PF00296">
    <property type="entry name" value="Bac_luciferase"/>
    <property type="match status" value="1"/>
</dbReference>
<sequence length="450" mass="47984">MTRLHLNLSLMTPGHFRHAWRLPHADPVAYLDVDHFVRLARIAEDAKIDAVFLGDGPALRGEIEEAPGTGLDPLILLGHVAAVTENLGVVITSSTTYNSPYNLARRFQALDHVTKGRAAVNIVTTGTPAAAANFGLPDHPDKVTRYRRAWEFLDVVTGLWDSWGPDWLVADKESGRYADVEQIRRIDHDGEFFSVAGPLPVPPGPQGRPVLVQAGGSEGGLKLAGDFADVVFTVSQTRSGAVEFRNGIRARAAAAGRQPDHVKISLGVVVLVAATEEEARTRAEALYATLPVERLSAALLASLGLPEGSVGPDEPISASDLPETIPAGAFSTGFATAVRRLIEEGPRTPRELVAQSAGGSGHRLLVGSAEQVADDLQSWFEAGAADGFTVMPAETAVDLENFTSLVVPILQERGLFQREYDAPTLRGRFGLPFAGSAETADEEESAQQSA</sequence>
<dbReference type="PANTHER" id="PTHR30011:SF16">
    <property type="entry name" value="C2H2 FINGER DOMAIN TRANSCRIPTION FACTOR (EUROFUNG)-RELATED"/>
    <property type="match status" value="1"/>
</dbReference>
<evidence type="ECO:0000259" key="6">
    <source>
        <dbReference type="Pfam" id="PF00296"/>
    </source>
</evidence>
<organism evidence="7 8">
    <name type="scientific">Rhodococcus gannanensis</name>
    <dbReference type="NCBI Taxonomy" id="1960308"/>
    <lineage>
        <taxon>Bacteria</taxon>
        <taxon>Bacillati</taxon>
        <taxon>Actinomycetota</taxon>
        <taxon>Actinomycetes</taxon>
        <taxon>Mycobacteriales</taxon>
        <taxon>Nocardiaceae</taxon>
        <taxon>Rhodococcus</taxon>
    </lineage>
</organism>
<dbReference type="InterPro" id="IPR051260">
    <property type="entry name" value="Diverse_substr_monoxygenases"/>
</dbReference>
<reference evidence="8" key="1">
    <citation type="journal article" date="2019" name="Int. J. Syst. Evol. Microbiol.">
        <title>The Global Catalogue of Microorganisms (GCM) 10K type strain sequencing project: providing services to taxonomists for standard genome sequencing and annotation.</title>
        <authorList>
            <consortium name="The Broad Institute Genomics Platform"/>
            <consortium name="The Broad Institute Genome Sequencing Center for Infectious Disease"/>
            <person name="Wu L."/>
            <person name="Ma J."/>
        </authorList>
    </citation>
    <scope>NUCLEOTIDE SEQUENCE [LARGE SCALE GENOMIC DNA]</scope>
    <source>
        <strain evidence="8">DT72</strain>
    </source>
</reference>
<dbReference type="SUPFAM" id="SSF51679">
    <property type="entry name" value="Bacterial luciferase-like"/>
    <property type="match status" value="1"/>
</dbReference>
<protein>
    <submittedName>
        <fullName evidence="7">NtaA/DmoA family FMN-dependent monooxygenase</fullName>
        <ecNumber evidence="7">1.14.-.-</ecNumber>
    </submittedName>
</protein>
<evidence type="ECO:0000256" key="4">
    <source>
        <dbReference type="ARBA" id="ARBA00023033"/>
    </source>
</evidence>
<keyword evidence="1" id="KW-0285">Flavoprotein</keyword>
<dbReference type="PIRSF" id="PIRSF000337">
    <property type="entry name" value="NTA_MOA"/>
    <property type="match status" value="1"/>
</dbReference>
<evidence type="ECO:0000313" key="7">
    <source>
        <dbReference type="EMBL" id="MFD1815272.1"/>
    </source>
</evidence>
<dbReference type="Proteomes" id="UP001597286">
    <property type="component" value="Unassembled WGS sequence"/>
</dbReference>
<comment type="similarity">
    <text evidence="5">Belongs to the NtaA/SnaA/DszA monooxygenase family.</text>
</comment>
<dbReference type="PANTHER" id="PTHR30011">
    <property type="entry name" value="ALKANESULFONATE MONOOXYGENASE-RELATED"/>
    <property type="match status" value="1"/>
</dbReference>
<keyword evidence="3 7" id="KW-0560">Oxidoreductase</keyword>
<name>A0ABW4P9P9_9NOCA</name>
<evidence type="ECO:0000256" key="5">
    <source>
        <dbReference type="ARBA" id="ARBA00033748"/>
    </source>
</evidence>
<evidence type="ECO:0000256" key="2">
    <source>
        <dbReference type="ARBA" id="ARBA00022643"/>
    </source>
</evidence>